<protein>
    <submittedName>
        <fullName evidence="1">Uncharacterized protein</fullName>
    </submittedName>
</protein>
<sequence>MSNSNLFLPGCSVAYGLKLSLLWAKVHSLQDCKLAWDCLGFHVSAKKQQQLVSKLSIQELTPATPAIQCTWCRRKSLPNDSEADHEQSLEDESTERLHQELSGVTPDGTPGCHCLEFDSWWNEGKQRRFVYIRYSITEGAFQMAIDEDSNLYHVPVAYGARTGEAVTAWDLHVGAEVDILGRMTTLQRCSQTTAEWNKYWVSSSIGFFASRRVSSCSPKGQRCHDMSKVVETKSGSE</sequence>
<keyword evidence="2" id="KW-1185">Reference proteome</keyword>
<evidence type="ECO:0000313" key="1">
    <source>
        <dbReference type="EMBL" id="CAK9088931.1"/>
    </source>
</evidence>
<reference evidence="1 2" key="1">
    <citation type="submission" date="2024-02" db="EMBL/GenBank/DDBJ databases">
        <authorList>
            <person name="Chen Y."/>
            <person name="Shah S."/>
            <person name="Dougan E. K."/>
            <person name="Thang M."/>
            <person name="Chan C."/>
        </authorList>
    </citation>
    <scope>NUCLEOTIDE SEQUENCE [LARGE SCALE GENOMIC DNA]</scope>
</reference>
<evidence type="ECO:0000313" key="2">
    <source>
        <dbReference type="Proteomes" id="UP001642484"/>
    </source>
</evidence>
<name>A0ABP0QPM3_9DINO</name>
<proteinExistence type="predicted"/>
<comment type="caution">
    <text evidence="1">The sequence shown here is derived from an EMBL/GenBank/DDBJ whole genome shotgun (WGS) entry which is preliminary data.</text>
</comment>
<dbReference type="Proteomes" id="UP001642484">
    <property type="component" value="Unassembled WGS sequence"/>
</dbReference>
<organism evidence="1 2">
    <name type="scientific">Durusdinium trenchii</name>
    <dbReference type="NCBI Taxonomy" id="1381693"/>
    <lineage>
        <taxon>Eukaryota</taxon>
        <taxon>Sar</taxon>
        <taxon>Alveolata</taxon>
        <taxon>Dinophyceae</taxon>
        <taxon>Suessiales</taxon>
        <taxon>Symbiodiniaceae</taxon>
        <taxon>Durusdinium</taxon>
    </lineage>
</organism>
<dbReference type="EMBL" id="CAXAMN010024694">
    <property type="protein sequence ID" value="CAK9088931.1"/>
    <property type="molecule type" value="Genomic_DNA"/>
</dbReference>
<gene>
    <name evidence="1" type="ORF">CCMP2556_LOCUS42853</name>
</gene>
<accession>A0ABP0QPM3</accession>